<organism evidence="1 2">
    <name type="scientific">Candidatus Nomurabacteria bacterium RIFCSPHIGHO2_01_FULL_39_10</name>
    <dbReference type="NCBI Taxonomy" id="1801733"/>
    <lineage>
        <taxon>Bacteria</taxon>
        <taxon>Candidatus Nomuraibacteriota</taxon>
    </lineage>
</organism>
<proteinExistence type="predicted"/>
<dbReference type="AlphaFoldDB" id="A0A1F6V7S0"/>
<protein>
    <submittedName>
        <fullName evidence="1">Uncharacterized protein</fullName>
    </submittedName>
</protein>
<dbReference type="Proteomes" id="UP000178700">
    <property type="component" value="Unassembled WGS sequence"/>
</dbReference>
<accession>A0A1F6V7S0</accession>
<name>A0A1F6V7S0_9BACT</name>
<reference evidence="1 2" key="1">
    <citation type="journal article" date="2016" name="Nat. Commun.">
        <title>Thousands of microbial genomes shed light on interconnected biogeochemical processes in an aquifer system.</title>
        <authorList>
            <person name="Anantharaman K."/>
            <person name="Brown C.T."/>
            <person name="Hug L.A."/>
            <person name="Sharon I."/>
            <person name="Castelle C.J."/>
            <person name="Probst A.J."/>
            <person name="Thomas B.C."/>
            <person name="Singh A."/>
            <person name="Wilkins M.J."/>
            <person name="Karaoz U."/>
            <person name="Brodie E.L."/>
            <person name="Williams K.H."/>
            <person name="Hubbard S.S."/>
            <person name="Banfield J.F."/>
        </authorList>
    </citation>
    <scope>NUCLEOTIDE SEQUENCE [LARGE SCALE GENOMIC DNA]</scope>
</reference>
<evidence type="ECO:0000313" key="2">
    <source>
        <dbReference type="Proteomes" id="UP000178700"/>
    </source>
</evidence>
<gene>
    <name evidence="1" type="ORF">A2642_01210</name>
</gene>
<sequence>MKTNNQTTIFSTGVFLESVECIINGKKKWRWVATDFEDESFLNGKAINPFEYANKKEKLVEIFKD</sequence>
<dbReference type="EMBL" id="MFTJ01000024">
    <property type="protein sequence ID" value="OGI65632.1"/>
    <property type="molecule type" value="Genomic_DNA"/>
</dbReference>
<comment type="caution">
    <text evidence="1">The sequence shown here is derived from an EMBL/GenBank/DDBJ whole genome shotgun (WGS) entry which is preliminary data.</text>
</comment>
<evidence type="ECO:0000313" key="1">
    <source>
        <dbReference type="EMBL" id="OGI65632.1"/>
    </source>
</evidence>